<proteinExistence type="predicted"/>
<dbReference type="AlphaFoldDB" id="A0A4S1CDC0"/>
<protein>
    <recommendedName>
        <fullName evidence="3">DUF1858 domain-containing protein</fullName>
    </recommendedName>
</protein>
<dbReference type="InterPro" id="IPR038062">
    <property type="entry name" value="ScdA-like_N_sf"/>
</dbReference>
<evidence type="ECO:0008006" key="3">
    <source>
        <dbReference type="Google" id="ProtNLM"/>
    </source>
</evidence>
<dbReference type="EMBL" id="SRSC01000003">
    <property type="protein sequence ID" value="TGU71399.1"/>
    <property type="molecule type" value="Genomic_DNA"/>
</dbReference>
<keyword evidence="2" id="KW-1185">Reference proteome</keyword>
<evidence type="ECO:0000313" key="1">
    <source>
        <dbReference type="EMBL" id="TGU71399.1"/>
    </source>
</evidence>
<sequence>MEFKNGLGDTAIQNVIANYPEIGDILNRYEIGCVTCKVGICLLKDVVSIHGLSPEQEAAVEKEINEYLTTKDNDLKVA</sequence>
<dbReference type="Proteomes" id="UP000306416">
    <property type="component" value="Unassembled WGS sequence"/>
</dbReference>
<dbReference type="Gene3D" id="1.10.3910.10">
    <property type="entry name" value="SP0561-like"/>
    <property type="match status" value="1"/>
</dbReference>
<gene>
    <name evidence="1" type="ORF">E4633_13790</name>
</gene>
<comment type="caution">
    <text evidence="1">The sequence shown here is derived from an EMBL/GenBank/DDBJ whole genome shotgun (WGS) entry which is preliminary data.</text>
</comment>
<dbReference type="RefSeq" id="WP_135870960.1">
    <property type="nucleotide sequence ID" value="NZ_SRSC01000003.1"/>
</dbReference>
<accession>A0A4S1CDC0</accession>
<organism evidence="1 2">
    <name type="scientific">Geomonas terrae</name>
    <dbReference type="NCBI Taxonomy" id="2562681"/>
    <lineage>
        <taxon>Bacteria</taxon>
        <taxon>Pseudomonadati</taxon>
        <taxon>Thermodesulfobacteriota</taxon>
        <taxon>Desulfuromonadia</taxon>
        <taxon>Geobacterales</taxon>
        <taxon>Geobacteraceae</taxon>
        <taxon>Geomonas</taxon>
    </lineage>
</organism>
<name>A0A4S1CDC0_9BACT</name>
<reference evidence="1 2" key="1">
    <citation type="submission" date="2019-04" db="EMBL/GenBank/DDBJ databases">
        <title>Geobacter oryzae sp. nov., ferric-reducing bacteria isolated from paddy soil.</title>
        <authorList>
            <person name="Xu Z."/>
            <person name="Masuda Y."/>
            <person name="Itoh H."/>
            <person name="Senoo K."/>
        </authorList>
    </citation>
    <scope>NUCLEOTIDE SEQUENCE [LARGE SCALE GENOMIC DNA]</scope>
    <source>
        <strain evidence="1 2">Red111</strain>
    </source>
</reference>
<evidence type="ECO:0000313" key="2">
    <source>
        <dbReference type="Proteomes" id="UP000306416"/>
    </source>
</evidence>